<dbReference type="InterPro" id="IPR027372">
    <property type="entry name" value="Phytase-like_dom"/>
</dbReference>
<dbReference type="EMBL" id="JANFFA010000005">
    <property type="protein sequence ID" value="MDQ2095638.1"/>
    <property type="molecule type" value="Genomic_DNA"/>
</dbReference>
<evidence type="ECO:0000259" key="1">
    <source>
        <dbReference type="Pfam" id="PF13449"/>
    </source>
</evidence>
<name>A0AAJ1UCW1_9RHOB</name>
<dbReference type="Gene3D" id="2.130.10.10">
    <property type="entry name" value="YVTN repeat-like/Quinoprotein amine dehydrogenase"/>
    <property type="match status" value="1"/>
</dbReference>
<protein>
    <submittedName>
        <fullName evidence="2">Esterase-like activity of phytase family protein</fullName>
    </submittedName>
</protein>
<gene>
    <name evidence="2" type="ORF">NOI20_16090</name>
</gene>
<sequence length="309" mass="34197">MRRRLAIALTTGLFGALLAMSLGWAVHARSGGAGAAIYLGSWSWWMEGEDFGGWSALELSENGREFTAVSDRGHVISGRIARNGGMIASVTAGPIHGLRDETGARLRGFRGDSEGLAIGPDGALYISFEGAHRVGRYATPDSAAEWLPRAPGFKELQSNSSLEALAIDARGTLYTLPERSGRITRPFPLYRWKNGSWDAKLRLPRRGNFLAVGADFGPDGRLYLLERDFAGIGFRTRVRRFEIEGDKLTHETELLQTSTGQHDNLEGLSVWRDQGGRIRLTMISDDNYRFFQRTEFVEYAVPETLAKSR</sequence>
<dbReference type="Pfam" id="PF13449">
    <property type="entry name" value="Phytase-like"/>
    <property type="match status" value="1"/>
</dbReference>
<organism evidence="2 3">
    <name type="scientific">Rhodalgimonas zhirmunskyi</name>
    <dbReference type="NCBI Taxonomy" id="2964767"/>
    <lineage>
        <taxon>Bacteria</taxon>
        <taxon>Pseudomonadati</taxon>
        <taxon>Pseudomonadota</taxon>
        <taxon>Alphaproteobacteria</taxon>
        <taxon>Rhodobacterales</taxon>
        <taxon>Roseobacteraceae</taxon>
        <taxon>Rhodalgimonas</taxon>
    </lineage>
</organism>
<dbReference type="SUPFAM" id="SSF101898">
    <property type="entry name" value="NHL repeat"/>
    <property type="match status" value="1"/>
</dbReference>
<reference evidence="2" key="2">
    <citation type="submission" date="2023-04" db="EMBL/GenBank/DDBJ databases">
        <title>'Rhodoalgimonas zhirmunskyi' gen. nov., isolated from a red alga.</title>
        <authorList>
            <person name="Nedashkovskaya O.I."/>
            <person name="Otstavnykh N.Y."/>
            <person name="Bystritskaya E.P."/>
            <person name="Balabanova L.A."/>
            <person name="Isaeva M.P."/>
        </authorList>
    </citation>
    <scope>NUCLEOTIDE SEQUENCE</scope>
    <source>
        <strain evidence="2">10Alg 79</strain>
    </source>
</reference>
<proteinExistence type="predicted"/>
<reference evidence="2" key="1">
    <citation type="submission" date="2022-07" db="EMBL/GenBank/DDBJ databases">
        <authorList>
            <person name="Otstavnykh N."/>
            <person name="Isaeva M."/>
            <person name="Bystritskaya E."/>
        </authorList>
    </citation>
    <scope>NUCLEOTIDE SEQUENCE</scope>
    <source>
        <strain evidence="2">10Alg 79</strain>
    </source>
</reference>
<accession>A0AAJ1UCW1</accession>
<dbReference type="InterPro" id="IPR015943">
    <property type="entry name" value="WD40/YVTN_repeat-like_dom_sf"/>
</dbReference>
<dbReference type="RefSeq" id="WP_317627260.1">
    <property type="nucleotide sequence ID" value="NZ_JANFFA010000005.1"/>
</dbReference>
<comment type="caution">
    <text evidence="2">The sequence shown here is derived from an EMBL/GenBank/DDBJ whole genome shotgun (WGS) entry which is preliminary data.</text>
</comment>
<dbReference type="Proteomes" id="UP001227162">
    <property type="component" value="Unassembled WGS sequence"/>
</dbReference>
<evidence type="ECO:0000313" key="2">
    <source>
        <dbReference type="EMBL" id="MDQ2095638.1"/>
    </source>
</evidence>
<dbReference type="InterPro" id="IPR014567">
    <property type="entry name" value="UCP031900"/>
</dbReference>
<evidence type="ECO:0000313" key="3">
    <source>
        <dbReference type="Proteomes" id="UP001227162"/>
    </source>
</evidence>
<dbReference type="AlphaFoldDB" id="A0AAJ1UCW1"/>
<keyword evidence="3" id="KW-1185">Reference proteome</keyword>
<dbReference type="PIRSF" id="PIRSF031900">
    <property type="entry name" value="UCP031900"/>
    <property type="match status" value="1"/>
</dbReference>
<feature type="domain" description="Phytase-like" evidence="1">
    <location>
        <begin position="50"/>
        <end position="288"/>
    </location>
</feature>